<organism evidence="1 2">
    <name type="scientific">Streptomyces carpinensis</name>
    <dbReference type="NCBI Taxonomy" id="66369"/>
    <lineage>
        <taxon>Bacteria</taxon>
        <taxon>Bacillati</taxon>
        <taxon>Actinomycetota</taxon>
        <taxon>Actinomycetes</taxon>
        <taxon>Kitasatosporales</taxon>
        <taxon>Streptomycetaceae</taxon>
        <taxon>Streptomyces</taxon>
    </lineage>
</organism>
<reference evidence="1 2" key="1">
    <citation type="submission" date="2024-06" db="EMBL/GenBank/DDBJ databases">
        <title>The Natural Products Discovery Center: Release of the First 8490 Sequenced Strains for Exploring Actinobacteria Biosynthetic Diversity.</title>
        <authorList>
            <person name="Kalkreuter E."/>
            <person name="Kautsar S.A."/>
            <person name="Yang D."/>
            <person name="Bader C.D."/>
            <person name="Teijaro C.N."/>
            <person name="Fluegel L."/>
            <person name="Davis C.M."/>
            <person name="Simpson J.R."/>
            <person name="Lauterbach L."/>
            <person name="Steele A.D."/>
            <person name="Gui C."/>
            <person name="Meng S."/>
            <person name="Li G."/>
            <person name="Viehrig K."/>
            <person name="Ye F."/>
            <person name="Su P."/>
            <person name="Kiefer A.F."/>
            <person name="Nichols A."/>
            <person name="Cepeda A.J."/>
            <person name="Yan W."/>
            <person name="Fan B."/>
            <person name="Jiang Y."/>
            <person name="Adhikari A."/>
            <person name="Zheng C.-J."/>
            <person name="Schuster L."/>
            <person name="Cowan T.M."/>
            <person name="Smanski M.J."/>
            <person name="Chevrette M.G."/>
            <person name="De Carvalho L.P.S."/>
            <person name="Shen B."/>
        </authorList>
    </citation>
    <scope>NUCLEOTIDE SEQUENCE [LARGE SCALE GENOMIC DNA]</scope>
    <source>
        <strain evidence="1 2">NPDC000634</strain>
    </source>
</reference>
<dbReference type="Proteomes" id="UP001458415">
    <property type="component" value="Unassembled WGS sequence"/>
</dbReference>
<protein>
    <recommendedName>
        <fullName evidence="3">Recombinase zinc beta ribbon domain-containing protein</fullName>
    </recommendedName>
</protein>
<comment type="caution">
    <text evidence="1">The sequence shown here is derived from an EMBL/GenBank/DDBJ whole genome shotgun (WGS) entry which is preliminary data.</text>
</comment>
<sequence>MVRCGRCGKRMTVRYHQQAGSTRPDYVCARQMTDYGGRGALPGLERGLRGRLRHRSCPGRAGSGRA</sequence>
<dbReference type="EMBL" id="JBEPCU010001189">
    <property type="protein sequence ID" value="MER6982929.1"/>
    <property type="molecule type" value="Genomic_DNA"/>
</dbReference>
<gene>
    <name evidence="1" type="ORF">ABT317_39705</name>
</gene>
<keyword evidence="2" id="KW-1185">Reference proteome</keyword>
<accession>A0ABV1WFS1</accession>
<name>A0ABV1WFS1_9ACTN</name>
<proteinExistence type="predicted"/>
<evidence type="ECO:0008006" key="3">
    <source>
        <dbReference type="Google" id="ProtNLM"/>
    </source>
</evidence>
<evidence type="ECO:0000313" key="2">
    <source>
        <dbReference type="Proteomes" id="UP001458415"/>
    </source>
</evidence>
<evidence type="ECO:0000313" key="1">
    <source>
        <dbReference type="EMBL" id="MER6982929.1"/>
    </source>
</evidence>